<accession>A0A8T0V8Q5</accession>
<proteinExistence type="predicted"/>
<comment type="caution">
    <text evidence="2">The sequence shown here is derived from an EMBL/GenBank/DDBJ whole genome shotgun (WGS) entry which is preliminary data.</text>
</comment>
<evidence type="ECO:0000313" key="3">
    <source>
        <dbReference type="Proteomes" id="UP000823388"/>
    </source>
</evidence>
<name>A0A8T0V8Q5_PANVG</name>
<evidence type="ECO:0000256" key="1">
    <source>
        <dbReference type="SAM" id="MobiDB-lite"/>
    </source>
</evidence>
<dbReference type="AlphaFoldDB" id="A0A8T0V8Q5"/>
<dbReference type="Proteomes" id="UP000823388">
    <property type="component" value="Chromosome 3K"/>
</dbReference>
<reference evidence="2" key="1">
    <citation type="submission" date="2020-05" db="EMBL/GenBank/DDBJ databases">
        <title>WGS assembly of Panicum virgatum.</title>
        <authorList>
            <person name="Lovell J.T."/>
            <person name="Jenkins J."/>
            <person name="Shu S."/>
            <person name="Juenger T.E."/>
            <person name="Schmutz J."/>
        </authorList>
    </citation>
    <scope>NUCLEOTIDE SEQUENCE</scope>
    <source>
        <strain evidence="2">AP13</strain>
    </source>
</reference>
<gene>
    <name evidence="2" type="ORF">PVAP13_3KG511001</name>
</gene>
<organism evidence="2 3">
    <name type="scientific">Panicum virgatum</name>
    <name type="common">Blackwell switchgrass</name>
    <dbReference type="NCBI Taxonomy" id="38727"/>
    <lineage>
        <taxon>Eukaryota</taxon>
        <taxon>Viridiplantae</taxon>
        <taxon>Streptophyta</taxon>
        <taxon>Embryophyta</taxon>
        <taxon>Tracheophyta</taxon>
        <taxon>Spermatophyta</taxon>
        <taxon>Magnoliopsida</taxon>
        <taxon>Liliopsida</taxon>
        <taxon>Poales</taxon>
        <taxon>Poaceae</taxon>
        <taxon>PACMAD clade</taxon>
        <taxon>Panicoideae</taxon>
        <taxon>Panicodae</taxon>
        <taxon>Paniceae</taxon>
        <taxon>Panicinae</taxon>
        <taxon>Panicum</taxon>
        <taxon>Panicum sect. Hiantes</taxon>
    </lineage>
</organism>
<evidence type="ECO:0000313" key="2">
    <source>
        <dbReference type="EMBL" id="KAG2629906.1"/>
    </source>
</evidence>
<keyword evidence="3" id="KW-1185">Reference proteome</keyword>
<feature type="compositionally biased region" description="Basic residues" evidence="1">
    <location>
        <begin position="67"/>
        <end position="77"/>
    </location>
</feature>
<protein>
    <submittedName>
        <fullName evidence="2">Uncharacterized protein</fullName>
    </submittedName>
</protein>
<feature type="region of interest" description="Disordered" evidence="1">
    <location>
        <begin position="58"/>
        <end position="82"/>
    </location>
</feature>
<dbReference type="EMBL" id="CM029041">
    <property type="protein sequence ID" value="KAG2629906.1"/>
    <property type="molecule type" value="Genomic_DNA"/>
</dbReference>
<sequence length="108" mass="11581">MSCFPLPLLQHNVNKGKSEKKQERPAGLASLAAALFPSTVSMGAHSNLFFSTASRPSAPAYACPRTRAPRRGLRRSKSSGSNIGLGYGEQVVGLKHRLLVQRVHLGAE</sequence>